<dbReference type="STRING" id="40998.A0A2P8AG33"/>
<keyword evidence="1" id="KW-0378">Hydrolase</keyword>
<gene>
    <name evidence="6" type="ORF">B9Z65_3740</name>
</gene>
<evidence type="ECO:0000259" key="4">
    <source>
        <dbReference type="PROSITE" id="PS50054"/>
    </source>
</evidence>
<dbReference type="PROSITE" id="PS00383">
    <property type="entry name" value="TYR_PHOSPHATASE_1"/>
    <property type="match status" value="1"/>
</dbReference>
<protein>
    <submittedName>
        <fullName evidence="6">Dual specificity protein phosphatase PPS1</fullName>
    </submittedName>
</protein>
<feature type="domain" description="Tyrosine-protein phosphatase" evidence="4">
    <location>
        <begin position="550"/>
        <end position="711"/>
    </location>
</feature>
<dbReference type="GO" id="GO:0033260">
    <property type="term" value="P:nuclear DNA replication"/>
    <property type="evidence" value="ECO:0007669"/>
    <property type="project" value="TreeGrafter"/>
</dbReference>
<dbReference type="InterPro" id="IPR016130">
    <property type="entry name" value="Tyr_Pase_AS"/>
</dbReference>
<dbReference type="InterPro" id="IPR000340">
    <property type="entry name" value="Dual-sp_phosphatase_cat-dom"/>
</dbReference>
<comment type="caution">
    <text evidence="6">The sequence shown here is derived from an EMBL/GenBank/DDBJ whole genome shotgun (WGS) entry which is preliminary data.</text>
</comment>
<accession>A0A2P8AG33</accession>
<dbReference type="OrthoDB" id="273181at2759"/>
<evidence type="ECO:0000256" key="3">
    <source>
        <dbReference type="SAM" id="MobiDB-lite"/>
    </source>
</evidence>
<dbReference type="InterPro" id="IPR053239">
    <property type="entry name" value="Dual_spec_PTase"/>
</dbReference>
<keyword evidence="2" id="KW-0904">Protein phosphatase</keyword>
<dbReference type="GO" id="GO:0005634">
    <property type="term" value="C:nucleus"/>
    <property type="evidence" value="ECO:0007669"/>
    <property type="project" value="GOC"/>
</dbReference>
<dbReference type="SUPFAM" id="SSF52799">
    <property type="entry name" value="(Phosphotyrosine protein) phosphatases II"/>
    <property type="match status" value="2"/>
</dbReference>
<dbReference type="SMART" id="SM00195">
    <property type="entry name" value="DSPc"/>
    <property type="match status" value="1"/>
</dbReference>
<dbReference type="AlphaFoldDB" id="A0A2P8AG33"/>
<feature type="compositionally biased region" description="Polar residues" evidence="3">
    <location>
        <begin position="1"/>
        <end position="34"/>
    </location>
</feature>
<evidence type="ECO:0000259" key="5">
    <source>
        <dbReference type="PROSITE" id="PS50056"/>
    </source>
</evidence>
<dbReference type="EMBL" id="NHZQ01000010">
    <property type="protein sequence ID" value="PSK59416.1"/>
    <property type="molecule type" value="Genomic_DNA"/>
</dbReference>
<evidence type="ECO:0000256" key="2">
    <source>
        <dbReference type="ARBA" id="ARBA00022912"/>
    </source>
</evidence>
<keyword evidence="7" id="KW-1185">Reference proteome</keyword>
<dbReference type="PANTHER" id="PTHR47550">
    <property type="entry name" value="DUAL SPECIFICITY PROTEIN PHOSPHATASE PPS1"/>
    <property type="match status" value="1"/>
</dbReference>
<dbReference type="PROSITE" id="PS50054">
    <property type="entry name" value="TYR_PHOSPHATASE_DUAL"/>
    <property type="match status" value="1"/>
</dbReference>
<sequence>MSTVMATVVTRPSSLTKSAAPPSTSLSLNTSIRGTPTAVPNKHLPTCSPGPRPAGHRLSSPATPTTPAPVLETSSLLYPPEGYSKISSRPTVYSLDSSQFHRALDHIASQPLPDPKLVFPWLHGLHPDNSLQLAFFIARKKALRRVPRCIRSITVVKAGGDLSCSKLKGAITPEELLHSGKTSEESNFIDADPRDGFSVRNFQIQAAKLATVSDIVVYGDDNTPKEEVRRLAERISRAQKAWRERDREQGADRPLFSTFVLTDSFRKIEQEHPEIVAVGSNSYLTGQIIDFFHQERVEMSTMSAASEIAHNVWLGPTPDTELNEASTSAADDDTPLPYDLLIECNEIAQISNRNAFNVLESLLASPETNKTAVPQLDFPGSGSIMPPTWSQLEADGLMNTISWIYEQANNSANAQASSGAEMEYESRKRKDSKVSFTQDADGDSIMLSPLDHPSTSGRKFLLHCSDGYTETTLLAVAYYMYAHCVPLHTAYIELHKKHKRNFFAYPTDIALLTTIQPRILSSSPLVKNGICLEKIAPPTPKWMERVDGSLPSRITDYMYLGNLNHANNPGLLRELGIGQVLSVGESVDWSDKDKAAFCGEDAWEHDGETKDGRWMYVGGVQDNGVDPLTEEFGRCLDFIRKGRARGVATLVHCRVGVSRSATICIAEIMNEYGLSFPRAYCFVRARRLNVIIQPHLRFSYELLKYEEHQAMKRGVPFKRELEWATIAREIAAMNRPYSRQ</sequence>
<organism evidence="6 7">
    <name type="scientific">Elsinoe australis</name>
    <dbReference type="NCBI Taxonomy" id="40998"/>
    <lineage>
        <taxon>Eukaryota</taxon>
        <taxon>Fungi</taxon>
        <taxon>Dikarya</taxon>
        <taxon>Ascomycota</taxon>
        <taxon>Pezizomycotina</taxon>
        <taxon>Dothideomycetes</taxon>
        <taxon>Dothideomycetidae</taxon>
        <taxon>Myriangiales</taxon>
        <taxon>Elsinoaceae</taxon>
        <taxon>Elsinoe</taxon>
    </lineage>
</organism>
<feature type="region of interest" description="Disordered" evidence="3">
    <location>
        <begin position="1"/>
        <end position="69"/>
    </location>
</feature>
<dbReference type="PANTHER" id="PTHR47550:SF1">
    <property type="entry name" value="DUAL SPECIFICITY PROTEIN PHOSPHATASE PPS1"/>
    <property type="match status" value="1"/>
</dbReference>
<feature type="region of interest" description="Disordered" evidence="3">
    <location>
        <begin position="415"/>
        <end position="437"/>
    </location>
</feature>
<dbReference type="InterPro" id="IPR020422">
    <property type="entry name" value="TYR_PHOSPHATASE_DUAL_dom"/>
</dbReference>
<dbReference type="FunFam" id="3.90.190.10:FF:000110">
    <property type="entry name" value="PPS1p Protein phosphatase"/>
    <property type="match status" value="1"/>
</dbReference>
<dbReference type="Proteomes" id="UP000243723">
    <property type="component" value="Unassembled WGS sequence"/>
</dbReference>
<evidence type="ECO:0000313" key="7">
    <source>
        <dbReference type="Proteomes" id="UP000243723"/>
    </source>
</evidence>
<dbReference type="GO" id="GO:0008138">
    <property type="term" value="F:protein tyrosine/serine/threonine phosphatase activity"/>
    <property type="evidence" value="ECO:0007669"/>
    <property type="project" value="TreeGrafter"/>
</dbReference>
<dbReference type="InterPro" id="IPR029021">
    <property type="entry name" value="Prot-tyrosine_phosphatase-like"/>
</dbReference>
<reference evidence="6 7" key="1">
    <citation type="submission" date="2017-05" db="EMBL/GenBank/DDBJ databases">
        <title>Draft genome sequence of Elsinoe australis.</title>
        <authorList>
            <person name="Cheng Q."/>
        </authorList>
    </citation>
    <scope>NUCLEOTIDE SEQUENCE [LARGE SCALE GENOMIC DNA]</scope>
    <source>
        <strain evidence="6 7">NL1</strain>
    </source>
</reference>
<evidence type="ECO:0000256" key="1">
    <source>
        <dbReference type="ARBA" id="ARBA00022801"/>
    </source>
</evidence>
<dbReference type="Pfam" id="PF00782">
    <property type="entry name" value="DSPc"/>
    <property type="match status" value="1"/>
</dbReference>
<dbReference type="Gene3D" id="3.90.190.10">
    <property type="entry name" value="Protein tyrosine phosphatase superfamily"/>
    <property type="match status" value="1"/>
</dbReference>
<name>A0A2P8AG33_9PEZI</name>
<feature type="domain" description="Tyrosine specific protein phosphatases" evidence="5">
    <location>
        <begin position="630"/>
        <end position="698"/>
    </location>
</feature>
<dbReference type="PROSITE" id="PS50056">
    <property type="entry name" value="TYR_PHOSPHATASE_2"/>
    <property type="match status" value="1"/>
</dbReference>
<proteinExistence type="predicted"/>
<evidence type="ECO:0000313" key="6">
    <source>
        <dbReference type="EMBL" id="PSK59416.1"/>
    </source>
</evidence>
<dbReference type="InterPro" id="IPR000387">
    <property type="entry name" value="Tyr_Pase_dom"/>
</dbReference>